<dbReference type="PANTHER" id="PTHR13022:SF0">
    <property type="entry name" value="EUKARYOTIC TRANSLATION INITIATION FACTOR 3 SUBUNIT K"/>
    <property type="match status" value="1"/>
</dbReference>
<dbReference type="GO" id="GO:0033290">
    <property type="term" value="C:eukaryotic 48S preinitiation complex"/>
    <property type="evidence" value="ECO:0007669"/>
    <property type="project" value="UniProtKB-UniRule"/>
</dbReference>
<accession>A0A1Y2F2C2</accession>
<dbReference type="Gene3D" id="1.25.40.250">
    <property type="entry name" value="ARM repeat, domain 1"/>
    <property type="match status" value="1"/>
</dbReference>
<dbReference type="InterPro" id="IPR016024">
    <property type="entry name" value="ARM-type_fold"/>
</dbReference>
<dbReference type="STRING" id="106004.A0A1Y2F2C2"/>
<dbReference type="GO" id="GO:0043022">
    <property type="term" value="F:ribosome binding"/>
    <property type="evidence" value="ECO:0007669"/>
    <property type="project" value="InterPro"/>
</dbReference>
<proteinExistence type="inferred from homology"/>
<protein>
    <recommendedName>
        <fullName evidence="1">Eukaryotic translation initiation factor 3 subunit K</fullName>
        <shortName evidence="1">eIF3k</shortName>
    </recommendedName>
    <alternativeName>
        <fullName evidence="1">eIF-3 p25</fullName>
    </alternativeName>
</protein>
<dbReference type="InterPro" id="IPR016020">
    <property type="entry name" value="Transl_init_fac_sub12_N_euk"/>
</dbReference>
<dbReference type="GO" id="GO:0006446">
    <property type="term" value="P:regulation of translational initiation"/>
    <property type="evidence" value="ECO:0007669"/>
    <property type="project" value="InterPro"/>
</dbReference>
<dbReference type="OrthoDB" id="337745at2759"/>
<evidence type="ECO:0000256" key="1">
    <source>
        <dbReference type="HAMAP-Rule" id="MF_03010"/>
    </source>
</evidence>
<feature type="compositionally biased region" description="Polar residues" evidence="2">
    <location>
        <begin position="234"/>
        <end position="247"/>
    </location>
</feature>
<dbReference type="GO" id="GO:0005852">
    <property type="term" value="C:eukaryotic translation initiation factor 3 complex"/>
    <property type="evidence" value="ECO:0007669"/>
    <property type="project" value="UniProtKB-UniRule"/>
</dbReference>
<comment type="similarity">
    <text evidence="1">Belongs to the eIF-3 subunit K family.</text>
</comment>
<dbReference type="GO" id="GO:0003723">
    <property type="term" value="F:RNA binding"/>
    <property type="evidence" value="ECO:0007669"/>
    <property type="project" value="UniProtKB-UniRule"/>
</dbReference>
<dbReference type="AlphaFoldDB" id="A0A1Y2F2C2"/>
<organism evidence="4 5">
    <name type="scientific">Leucosporidium creatinivorum</name>
    <dbReference type="NCBI Taxonomy" id="106004"/>
    <lineage>
        <taxon>Eukaryota</taxon>
        <taxon>Fungi</taxon>
        <taxon>Dikarya</taxon>
        <taxon>Basidiomycota</taxon>
        <taxon>Pucciniomycotina</taxon>
        <taxon>Microbotryomycetes</taxon>
        <taxon>Leucosporidiales</taxon>
        <taxon>Leucosporidium</taxon>
    </lineage>
</organism>
<evidence type="ECO:0000313" key="4">
    <source>
        <dbReference type="EMBL" id="ORY78019.1"/>
    </source>
</evidence>
<dbReference type="InterPro" id="IPR036390">
    <property type="entry name" value="WH_DNA-bd_sf"/>
</dbReference>
<keyword evidence="1" id="KW-0963">Cytoplasm</keyword>
<reference evidence="4 5" key="1">
    <citation type="submission" date="2016-07" db="EMBL/GenBank/DDBJ databases">
        <title>Pervasive Adenine N6-methylation of Active Genes in Fungi.</title>
        <authorList>
            <consortium name="DOE Joint Genome Institute"/>
            <person name="Mondo S.J."/>
            <person name="Dannebaum R.O."/>
            <person name="Kuo R.C."/>
            <person name="Labutti K."/>
            <person name="Haridas S."/>
            <person name="Kuo A."/>
            <person name="Salamov A."/>
            <person name="Ahrendt S.R."/>
            <person name="Lipzen A."/>
            <person name="Sullivan W."/>
            <person name="Andreopoulos W.B."/>
            <person name="Clum A."/>
            <person name="Lindquist E."/>
            <person name="Daum C."/>
            <person name="Ramamoorthy G.K."/>
            <person name="Gryganskyi A."/>
            <person name="Culley D."/>
            <person name="Magnuson J.K."/>
            <person name="James T.Y."/>
            <person name="O'Malley M.A."/>
            <person name="Stajich J.E."/>
            <person name="Spatafora J.W."/>
            <person name="Visel A."/>
            <person name="Grigoriev I.V."/>
        </authorList>
    </citation>
    <scope>NUCLEOTIDE SEQUENCE [LARGE SCALE GENOMIC DNA]</scope>
    <source>
        <strain evidence="4 5">62-1032</strain>
    </source>
</reference>
<dbReference type="SUPFAM" id="SSF48371">
    <property type="entry name" value="ARM repeat"/>
    <property type="match status" value="1"/>
</dbReference>
<dbReference type="InterPro" id="IPR033464">
    <property type="entry name" value="CSN8_PSD8_EIF3K"/>
</dbReference>
<comment type="function">
    <text evidence="1">Component of the eukaryotic translation initiation factor 3 (eIF-3) complex, which is involved in protein synthesis of a specialized repertoire of mRNAs and, together with other initiation factors, stimulates binding of mRNA and methionyl-tRNAi to the 40S ribosome. The eIF-3 complex specifically targets and initiates translation of a subset of mRNAs involved in cell proliferation.</text>
</comment>
<keyword evidence="1" id="KW-0396">Initiation factor</keyword>
<dbReference type="GO" id="GO:0016282">
    <property type="term" value="C:eukaryotic 43S preinitiation complex"/>
    <property type="evidence" value="ECO:0007669"/>
    <property type="project" value="UniProtKB-UniRule"/>
</dbReference>
<keyword evidence="5" id="KW-1185">Reference proteome</keyword>
<evidence type="ECO:0000313" key="5">
    <source>
        <dbReference type="Proteomes" id="UP000193467"/>
    </source>
</evidence>
<dbReference type="GO" id="GO:0003743">
    <property type="term" value="F:translation initiation factor activity"/>
    <property type="evidence" value="ECO:0007669"/>
    <property type="project" value="UniProtKB-UniRule"/>
</dbReference>
<dbReference type="PANTHER" id="PTHR13022">
    <property type="entry name" value="EUKARYOTIC TRANSLATION INITIATION FACTOR 3 SUBUNIT 11"/>
    <property type="match status" value="1"/>
</dbReference>
<dbReference type="EMBL" id="MCGR01000030">
    <property type="protein sequence ID" value="ORY78019.1"/>
    <property type="molecule type" value="Genomic_DNA"/>
</dbReference>
<comment type="caution">
    <text evidence="4">The sequence shown here is derived from an EMBL/GenBank/DDBJ whole genome shotgun (WGS) entry which is preliminary data.</text>
</comment>
<evidence type="ECO:0000259" key="3">
    <source>
        <dbReference type="Pfam" id="PF10075"/>
    </source>
</evidence>
<dbReference type="SUPFAM" id="SSF46785">
    <property type="entry name" value="Winged helix' DNA-binding domain"/>
    <property type="match status" value="1"/>
</dbReference>
<comment type="subcellular location">
    <subcellularLocation>
        <location evidence="1">Cytoplasm</location>
    </subcellularLocation>
</comment>
<keyword evidence="1" id="KW-0648">Protein biosynthesis</keyword>
<evidence type="ECO:0000256" key="2">
    <source>
        <dbReference type="SAM" id="MobiDB-lite"/>
    </source>
</evidence>
<gene>
    <name evidence="4" type="ORF">BCR35DRAFT_305177</name>
</gene>
<dbReference type="InterPro" id="IPR036388">
    <property type="entry name" value="WH-like_DNA-bd_sf"/>
</dbReference>
<dbReference type="Gene3D" id="1.10.10.10">
    <property type="entry name" value="Winged helix-like DNA-binding domain superfamily/Winged helix DNA-binding domain"/>
    <property type="match status" value="1"/>
</dbReference>
<dbReference type="InterPro" id="IPR009374">
    <property type="entry name" value="eIF3k"/>
</dbReference>
<dbReference type="HAMAP" id="MF_03010">
    <property type="entry name" value="eIF3k"/>
    <property type="match status" value="1"/>
</dbReference>
<name>A0A1Y2F2C2_9BASI</name>
<feature type="domain" description="CSN8/PSMD8/EIF3K" evidence="3">
    <location>
        <begin position="69"/>
        <end position="237"/>
    </location>
</feature>
<comment type="subunit">
    <text evidence="1">Component of the eukaryotic translation initiation factor 3 (eIF-3) complex.</text>
</comment>
<dbReference type="GO" id="GO:0001732">
    <property type="term" value="P:formation of cytoplasmic translation initiation complex"/>
    <property type="evidence" value="ECO:0007669"/>
    <property type="project" value="UniProtKB-UniRule"/>
</dbReference>
<dbReference type="Pfam" id="PF10075">
    <property type="entry name" value="CSN8_PSD8_EIF3K"/>
    <property type="match status" value="1"/>
</dbReference>
<sequence length="262" mass="28746">MSSSHPSERPAHIATLIDGVDRYNPSNCHLLEEYLQLQLSSDSYDLLANLALLKLYQFNPTLLSPSATLSILFLSLSHAPFNSDFTLAWSLLSDSFVAGAALPPAQPTSDDDEEDDVVPAQDNGEKLVAERLRALSGFLQARQFRAFWKTLRQGEEGEDSKVKAGVHELLGQAKGFEERVRQSISQEVGATFKGVQRKTIESFLGLEAGSPALQPLADKYGWTLTNDEVKLPKNDSNSPTSSVTNEKISIDQLSRLLGRTQA</sequence>
<feature type="region of interest" description="Disordered" evidence="2">
    <location>
        <begin position="227"/>
        <end position="247"/>
    </location>
</feature>
<dbReference type="Proteomes" id="UP000193467">
    <property type="component" value="Unassembled WGS sequence"/>
</dbReference>
<dbReference type="InParanoid" id="A0A1Y2F2C2"/>